<dbReference type="AlphaFoldDB" id="A0A2T0Q073"/>
<comment type="caution">
    <text evidence="2">The sequence shown here is derived from an EMBL/GenBank/DDBJ whole genome shotgun (WGS) entry which is preliminary data.</text>
</comment>
<proteinExistence type="predicted"/>
<dbReference type="Gene3D" id="3.40.190.10">
    <property type="entry name" value="Periplasmic binding protein-like II"/>
    <property type="match status" value="1"/>
</dbReference>
<evidence type="ECO:0000313" key="2">
    <source>
        <dbReference type="EMBL" id="PRX97199.1"/>
    </source>
</evidence>
<dbReference type="Proteomes" id="UP000237846">
    <property type="component" value="Unassembled WGS sequence"/>
</dbReference>
<evidence type="ECO:0000256" key="1">
    <source>
        <dbReference type="SAM" id="SignalP"/>
    </source>
</evidence>
<organism evidence="2 3">
    <name type="scientific">Allonocardiopsis opalescens</name>
    <dbReference type="NCBI Taxonomy" id="1144618"/>
    <lineage>
        <taxon>Bacteria</taxon>
        <taxon>Bacillati</taxon>
        <taxon>Actinomycetota</taxon>
        <taxon>Actinomycetes</taxon>
        <taxon>Streptosporangiales</taxon>
        <taxon>Allonocardiopsis</taxon>
    </lineage>
</organism>
<dbReference type="InterPro" id="IPR050490">
    <property type="entry name" value="Bact_solute-bd_prot1"/>
</dbReference>
<dbReference type="EMBL" id="PVZC01000006">
    <property type="protein sequence ID" value="PRX97199.1"/>
    <property type="molecule type" value="Genomic_DNA"/>
</dbReference>
<keyword evidence="3" id="KW-1185">Reference proteome</keyword>
<feature type="chain" id="PRO_5038707471" evidence="1">
    <location>
        <begin position="25"/>
        <end position="437"/>
    </location>
</feature>
<accession>A0A2T0Q073</accession>
<gene>
    <name evidence="2" type="ORF">CLV72_106235</name>
</gene>
<dbReference type="Pfam" id="PF13416">
    <property type="entry name" value="SBP_bac_8"/>
    <property type="match status" value="1"/>
</dbReference>
<evidence type="ECO:0000313" key="3">
    <source>
        <dbReference type="Proteomes" id="UP000237846"/>
    </source>
</evidence>
<dbReference type="PANTHER" id="PTHR43649:SF32">
    <property type="entry name" value="SUGAR BINDING SECRETED PROTEIN"/>
    <property type="match status" value="1"/>
</dbReference>
<feature type="signal peptide" evidence="1">
    <location>
        <begin position="1"/>
        <end position="24"/>
    </location>
</feature>
<dbReference type="PANTHER" id="PTHR43649">
    <property type="entry name" value="ARABINOSE-BINDING PROTEIN-RELATED"/>
    <property type="match status" value="1"/>
</dbReference>
<reference evidence="2 3" key="1">
    <citation type="submission" date="2018-03" db="EMBL/GenBank/DDBJ databases">
        <title>Genomic Encyclopedia of Archaeal and Bacterial Type Strains, Phase II (KMG-II): from individual species to whole genera.</title>
        <authorList>
            <person name="Goeker M."/>
        </authorList>
    </citation>
    <scope>NUCLEOTIDE SEQUENCE [LARGE SCALE GENOMIC DNA]</scope>
    <source>
        <strain evidence="2 3">DSM 45601</strain>
    </source>
</reference>
<keyword evidence="1" id="KW-0732">Signal</keyword>
<protein>
    <submittedName>
        <fullName evidence="2">Cellobiose transport system substrate-binding protein</fullName>
    </submittedName>
</protein>
<dbReference type="PROSITE" id="PS51257">
    <property type="entry name" value="PROKAR_LIPOPROTEIN"/>
    <property type="match status" value="1"/>
</dbReference>
<dbReference type="InterPro" id="IPR006059">
    <property type="entry name" value="SBP"/>
</dbReference>
<sequence length="437" mass="46484">MMATIGRRRARTIALAAGLAGVLAAVTACGGGAGEEGESGEITLVVETFGNFGYDALIQQYMEENPGITVEERNTQRLEDYGPQLLQNLAAGSGAGDVVAIEEGQIEQIMAANEQFVNLLDHGAGELQGNFLSWKWERALTQEGDYLVGLGTDMGGLAMCYRADLFEAAGLPTDREEVGEQWATWDDFIAMGEEFVENSDAAFVDNTTIPYSTIVNQLGGQQGGYTHFDPSGELVVETNPVIRQAFDQAVAIGEAGISANLEEFTEDWTAGLQQSAFAVTTCPAWMLGQIQDGAGEDLAGSWDVAATVPGGGGNWGGSWLGVPAQSEHPEEAAALAQFLTSPEGHISAFQEANTLPTSPEALQSPEVLEYTNEYFSDAPVGEIYGTTALELEPVYLGTLEVPVRTAIQNQLRAVENGDLTPDEAWEQAVAEAEAEAR</sequence>
<name>A0A2T0Q073_9ACTN</name>
<dbReference type="SUPFAM" id="SSF53850">
    <property type="entry name" value="Periplasmic binding protein-like II"/>
    <property type="match status" value="1"/>
</dbReference>